<evidence type="ECO:0000313" key="2">
    <source>
        <dbReference type="EMBL" id="WIM70476.1"/>
    </source>
</evidence>
<sequence>MTNPNATPISDSEGQGQNQPAGSPRPEDVEHINDDQRDGHDDDHKVAKNEPED</sequence>
<feature type="compositionally biased region" description="Polar residues" evidence="1">
    <location>
        <begin position="1"/>
        <end position="21"/>
    </location>
</feature>
<keyword evidence="3" id="KW-1185">Reference proteome</keyword>
<dbReference type="Proteomes" id="UP001238805">
    <property type="component" value="Chromosome"/>
</dbReference>
<evidence type="ECO:0000256" key="1">
    <source>
        <dbReference type="SAM" id="MobiDB-lite"/>
    </source>
</evidence>
<dbReference type="EMBL" id="CP126970">
    <property type="protein sequence ID" value="WIM70476.1"/>
    <property type="molecule type" value="Genomic_DNA"/>
</dbReference>
<name>A0ABY8VNA9_9CORY</name>
<dbReference type="RefSeq" id="WP_284875065.1">
    <property type="nucleotide sequence ID" value="NZ_CP126970.1"/>
</dbReference>
<protein>
    <submittedName>
        <fullName evidence="2">Uncharacterized protein</fullName>
    </submittedName>
</protein>
<feature type="region of interest" description="Disordered" evidence="1">
    <location>
        <begin position="1"/>
        <end position="53"/>
    </location>
</feature>
<organism evidence="2 3">
    <name type="scientific">Corynebacterium suedekumii</name>
    <dbReference type="NCBI Taxonomy" id="3049801"/>
    <lineage>
        <taxon>Bacteria</taxon>
        <taxon>Bacillati</taxon>
        <taxon>Actinomycetota</taxon>
        <taxon>Actinomycetes</taxon>
        <taxon>Mycobacteriales</taxon>
        <taxon>Corynebacteriaceae</taxon>
        <taxon>Corynebacterium</taxon>
    </lineage>
</organism>
<accession>A0ABY8VNA9</accession>
<proteinExistence type="predicted"/>
<reference evidence="2 3" key="1">
    <citation type="submission" date="2023-05" db="EMBL/GenBank/DDBJ databases">
        <title>Corynebacterium suedekumii sp. nov. and Corynebacterium breve sp. nov. isolated from raw cow's milk.</title>
        <authorList>
            <person name="Baer M.K."/>
            <person name="Mehl L."/>
            <person name="Hellmuth R."/>
            <person name="Marke G."/>
            <person name="Lipski A."/>
        </authorList>
    </citation>
    <scope>NUCLEOTIDE SEQUENCE [LARGE SCALE GENOMIC DNA]</scope>
    <source>
        <strain evidence="2 3">LM112</strain>
    </source>
</reference>
<feature type="compositionally biased region" description="Basic and acidic residues" evidence="1">
    <location>
        <begin position="25"/>
        <end position="53"/>
    </location>
</feature>
<gene>
    <name evidence="2" type="ORF">QP029_00990</name>
</gene>
<evidence type="ECO:0000313" key="3">
    <source>
        <dbReference type="Proteomes" id="UP001238805"/>
    </source>
</evidence>